<evidence type="ECO:0000313" key="1">
    <source>
        <dbReference type="EMBL" id="GGY69879.1"/>
    </source>
</evidence>
<dbReference type="AlphaFoldDB" id="A0AA88C606"/>
<comment type="caution">
    <text evidence="1">The sequence shown here is derived from an EMBL/GenBank/DDBJ whole genome shotgun (WGS) entry which is preliminary data.</text>
</comment>
<dbReference type="Proteomes" id="UP000628442">
    <property type="component" value="Unassembled WGS sequence"/>
</dbReference>
<dbReference type="EMBL" id="BMWV01000028">
    <property type="protein sequence ID" value="GGY69879.1"/>
    <property type="molecule type" value="Genomic_DNA"/>
</dbReference>
<protein>
    <submittedName>
        <fullName evidence="1">Uncharacterized protein</fullName>
    </submittedName>
</protein>
<name>A0AA88C606_9BURK</name>
<accession>A0AA88C606</accession>
<reference evidence="1" key="1">
    <citation type="journal article" date="2014" name="Int. J. Syst. Evol. Microbiol.">
        <title>Complete genome sequence of Corynebacterium casei LMG S-19264T (=DSM 44701T), isolated from a smear-ripened cheese.</title>
        <authorList>
            <consortium name="US DOE Joint Genome Institute (JGI-PGF)"/>
            <person name="Walter F."/>
            <person name="Albersmeier A."/>
            <person name="Kalinowski J."/>
            <person name="Ruckert C."/>
        </authorList>
    </citation>
    <scope>NUCLEOTIDE SEQUENCE</scope>
    <source>
        <strain evidence="1">KCTC 12343</strain>
    </source>
</reference>
<proteinExistence type="predicted"/>
<reference evidence="1" key="2">
    <citation type="submission" date="2022-12" db="EMBL/GenBank/DDBJ databases">
        <authorList>
            <person name="Sun Q."/>
            <person name="Kim S."/>
        </authorList>
    </citation>
    <scope>NUCLEOTIDE SEQUENCE</scope>
    <source>
        <strain evidence="1">KCTC 12343</strain>
    </source>
</reference>
<evidence type="ECO:0000313" key="2">
    <source>
        <dbReference type="Proteomes" id="UP000628442"/>
    </source>
</evidence>
<sequence>MLWEIARLRSIATRAHQYLIGPDGLIEDVLRRELDECACVKEQQRVREEGGQEGVKSVVRGQ</sequence>
<organism evidence="1 2">
    <name type="scientific">Pseudoduganella albidiflava</name>
    <dbReference type="NCBI Taxonomy" id="321983"/>
    <lineage>
        <taxon>Bacteria</taxon>
        <taxon>Pseudomonadati</taxon>
        <taxon>Pseudomonadota</taxon>
        <taxon>Betaproteobacteria</taxon>
        <taxon>Burkholderiales</taxon>
        <taxon>Oxalobacteraceae</taxon>
        <taxon>Telluria group</taxon>
        <taxon>Pseudoduganella</taxon>
    </lineage>
</organism>
<gene>
    <name evidence="1" type="ORF">GCM10007387_59800</name>
</gene>